<organism evidence="1 2">
    <name type="scientific">Nonomuraea cavernae</name>
    <dbReference type="NCBI Taxonomy" id="2045107"/>
    <lineage>
        <taxon>Bacteria</taxon>
        <taxon>Bacillati</taxon>
        <taxon>Actinomycetota</taxon>
        <taxon>Actinomycetes</taxon>
        <taxon>Streptosporangiales</taxon>
        <taxon>Streptosporangiaceae</taxon>
        <taxon>Nonomuraea</taxon>
    </lineage>
</organism>
<dbReference type="EMBL" id="BMNH01000011">
    <property type="protein sequence ID" value="GGO72214.1"/>
    <property type="molecule type" value="Genomic_DNA"/>
</dbReference>
<dbReference type="AlphaFoldDB" id="A0A917Z113"/>
<proteinExistence type="predicted"/>
<comment type="caution">
    <text evidence="1">The sequence shown here is derived from an EMBL/GenBank/DDBJ whole genome shotgun (WGS) entry which is preliminary data.</text>
</comment>
<protein>
    <submittedName>
        <fullName evidence="1">Uncharacterized protein</fullName>
    </submittedName>
</protein>
<gene>
    <name evidence="1" type="ORF">GCM10012289_39740</name>
</gene>
<sequence length="147" mass="14566">MAAGAAGVVAVGDSAAIGSAGPGAQVGQVTRADGALVEVALDAGGTVLVPPVGFPPGWQLRPGDPVMVMKAEFHGVPDHAAPVVVSVSGSLGTQRGRSVSVAGASMNITPQTIQMGEKSADGSHADAFCIRNRTDNSLTAVALRFHG</sequence>
<reference evidence="1" key="1">
    <citation type="journal article" date="2014" name="Int. J. Syst. Evol. Microbiol.">
        <title>Complete genome sequence of Corynebacterium casei LMG S-19264T (=DSM 44701T), isolated from a smear-ripened cheese.</title>
        <authorList>
            <consortium name="US DOE Joint Genome Institute (JGI-PGF)"/>
            <person name="Walter F."/>
            <person name="Albersmeier A."/>
            <person name="Kalinowski J."/>
            <person name="Ruckert C."/>
        </authorList>
    </citation>
    <scope>NUCLEOTIDE SEQUENCE</scope>
    <source>
        <strain evidence="1">CGMCC 4.7368</strain>
    </source>
</reference>
<evidence type="ECO:0000313" key="2">
    <source>
        <dbReference type="Proteomes" id="UP000646523"/>
    </source>
</evidence>
<reference evidence="1" key="2">
    <citation type="submission" date="2020-09" db="EMBL/GenBank/DDBJ databases">
        <authorList>
            <person name="Sun Q."/>
            <person name="Zhou Y."/>
        </authorList>
    </citation>
    <scope>NUCLEOTIDE SEQUENCE</scope>
    <source>
        <strain evidence="1">CGMCC 4.7368</strain>
    </source>
</reference>
<name>A0A917Z113_9ACTN</name>
<dbReference type="Proteomes" id="UP000646523">
    <property type="component" value="Unassembled WGS sequence"/>
</dbReference>
<dbReference type="RefSeq" id="WP_189125614.1">
    <property type="nucleotide sequence ID" value="NZ_BMNH01000011.1"/>
</dbReference>
<accession>A0A917Z113</accession>
<keyword evidence="2" id="KW-1185">Reference proteome</keyword>
<evidence type="ECO:0000313" key="1">
    <source>
        <dbReference type="EMBL" id="GGO72214.1"/>
    </source>
</evidence>